<feature type="transmembrane region" description="Helical" evidence="1">
    <location>
        <begin position="30"/>
        <end position="48"/>
    </location>
</feature>
<dbReference type="PANTHER" id="PTHR31876">
    <property type="entry name" value="COV-LIKE PROTEIN 1"/>
    <property type="match status" value="1"/>
</dbReference>
<dbReference type="InterPro" id="IPR007462">
    <property type="entry name" value="COV1-like"/>
</dbReference>
<accession>A0ABC8UJJ8</accession>
<gene>
    <name evidence="2" type="ORF">ILEXP_LOCUS51239</name>
</gene>
<reference evidence="2 3" key="1">
    <citation type="submission" date="2024-02" db="EMBL/GenBank/DDBJ databases">
        <authorList>
            <person name="Vignale AGUSTIN F."/>
            <person name="Sosa J E."/>
            <person name="Modenutti C."/>
        </authorList>
    </citation>
    <scope>NUCLEOTIDE SEQUENCE [LARGE SCALE GENOMIC DNA]</scope>
</reference>
<dbReference type="PANTHER" id="PTHR31876:SF26">
    <property type="entry name" value="PROTEIN LIKE COV 2"/>
    <property type="match status" value="1"/>
</dbReference>
<feature type="transmembrane region" description="Helical" evidence="1">
    <location>
        <begin position="68"/>
        <end position="91"/>
    </location>
</feature>
<dbReference type="AlphaFoldDB" id="A0ABC8UJJ8"/>
<evidence type="ECO:0000313" key="2">
    <source>
        <dbReference type="EMBL" id="CAK9181191.1"/>
    </source>
</evidence>
<keyword evidence="1" id="KW-1133">Transmembrane helix</keyword>
<dbReference type="Pfam" id="PF04367">
    <property type="entry name" value="DUF502"/>
    <property type="match status" value="1"/>
</dbReference>
<evidence type="ECO:0000256" key="1">
    <source>
        <dbReference type="SAM" id="Phobius"/>
    </source>
</evidence>
<keyword evidence="1" id="KW-0472">Membrane</keyword>
<protein>
    <submittedName>
        <fullName evidence="2">Uncharacterized protein</fullName>
    </submittedName>
</protein>
<organism evidence="2 3">
    <name type="scientific">Ilex paraguariensis</name>
    <name type="common">yerba mate</name>
    <dbReference type="NCBI Taxonomy" id="185542"/>
    <lineage>
        <taxon>Eukaryota</taxon>
        <taxon>Viridiplantae</taxon>
        <taxon>Streptophyta</taxon>
        <taxon>Embryophyta</taxon>
        <taxon>Tracheophyta</taxon>
        <taxon>Spermatophyta</taxon>
        <taxon>Magnoliopsida</taxon>
        <taxon>eudicotyledons</taxon>
        <taxon>Gunneridae</taxon>
        <taxon>Pentapetalae</taxon>
        <taxon>asterids</taxon>
        <taxon>campanulids</taxon>
        <taxon>Aquifoliales</taxon>
        <taxon>Aquifoliaceae</taxon>
        <taxon>Ilex</taxon>
    </lineage>
</organism>
<name>A0ABC8UJJ8_9AQUA</name>
<sequence length="198" mass="22855">MDGCYCFLDWRVDYKVNSIVKHIYLASKKISATASPGATVFWIGEWIIKQMPFVKHTYSASKQLMPQFLWFFVFFDVVFGTSWIGATVFWIGEWIVKRMPFVMLIYSDSKQFIAAISAHGCYRSLDWIVDCKRMPFVKHIYLAYGQISVVVSPEWIIKRMPFVKHIYSASKQISAAISPVFLSHHGWVLLFSGLESGL</sequence>
<proteinExistence type="predicted"/>
<keyword evidence="3" id="KW-1185">Reference proteome</keyword>
<dbReference type="Proteomes" id="UP001642360">
    <property type="component" value="Unassembled WGS sequence"/>
</dbReference>
<keyword evidence="1" id="KW-0812">Transmembrane</keyword>
<dbReference type="EMBL" id="CAUOFW020007958">
    <property type="protein sequence ID" value="CAK9181191.1"/>
    <property type="molecule type" value="Genomic_DNA"/>
</dbReference>
<evidence type="ECO:0000313" key="3">
    <source>
        <dbReference type="Proteomes" id="UP001642360"/>
    </source>
</evidence>
<comment type="caution">
    <text evidence="2">The sequence shown here is derived from an EMBL/GenBank/DDBJ whole genome shotgun (WGS) entry which is preliminary data.</text>
</comment>